<dbReference type="KEGG" id="loi:92361969"/>
<sequence length="313" mass="34086">MPAGAKPKDSDTGARAVSSTWLTLADFKRHVFCPGYVVEDDVGTPTRVTESAERPAAAATAVLYDFFAKRLRRKRSRGTATPIERAGYDGNAGGVPDGLQQSNTMRPSCCSATLRNAVLAVLHAAHDSIGSAKTVCHGRCVVVVHLTATREDVSCSSSSKRGSRASVWYLDGVCVAEDISQAYRAMRTSRCISCEPQRHLTTDDTTAVAAAWHTSSPSSLQPTVMERQPRTQTTYVGESFHASTPLCGVRLMWVSPSSRGRRVAYSMVERARHAVCYGFVVPAEHVAFSEPTAMGSAFARRYQARDDFLVYYY</sequence>
<dbReference type="InterPro" id="IPR028009">
    <property type="entry name" value="ESCO_Acetyltransf_dom"/>
</dbReference>
<dbReference type="EMBL" id="JAFHLR010000020">
    <property type="protein sequence ID" value="KAG5480344.1"/>
    <property type="molecule type" value="Genomic_DNA"/>
</dbReference>
<dbReference type="PANTHER" id="PTHR45884">
    <property type="entry name" value="N-ACETYLTRANSFERASE ECO"/>
    <property type="match status" value="1"/>
</dbReference>
<dbReference type="PANTHER" id="PTHR45884:SF2">
    <property type="entry name" value="N-ACETYLTRANSFERASE ECO"/>
    <property type="match status" value="1"/>
</dbReference>
<dbReference type="RefSeq" id="XP_067063675.1">
    <property type="nucleotide sequence ID" value="XM_067208035.1"/>
</dbReference>
<keyword evidence="3" id="KW-1185">Reference proteome</keyword>
<dbReference type="Pfam" id="PF13880">
    <property type="entry name" value="Acetyltransf_13"/>
    <property type="match status" value="1"/>
</dbReference>
<dbReference type="Proteomes" id="UP000674143">
    <property type="component" value="Chromosome 20"/>
</dbReference>
<accession>A0A836GUE0</accession>
<evidence type="ECO:0000313" key="3">
    <source>
        <dbReference type="Proteomes" id="UP000674143"/>
    </source>
</evidence>
<dbReference type="GO" id="GO:0005634">
    <property type="term" value="C:nucleus"/>
    <property type="evidence" value="ECO:0007669"/>
    <property type="project" value="TreeGrafter"/>
</dbReference>
<dbReference type="SMR" id="A0A836GUE0"/>
<dbReference type="GO" id="GO:0000785">
    <property type="term" value="C:chromatin"/>
    <property type="evidence" value="ECO:0007669"/>
    <property type="project" value="TreeGrafter"/>
</dbReference>
<reference evidence="2 3" key="1">
    <citation type="submission" date="2021-02" db="EMBL/GenBank/DDBJ databases">
        <title>Leishmania (Mundinia) orientalis Genome sequencing and assembly.</title>
        <authorList>
            <person name="Almutairi H."/>
            <person name="Gatherer D."/>
        </authorList>
    </citation>
    <scope>NUCLEOTIDE SEQUENCE [LARGE SCALE GENOMIC DNA]</scope>
    <source>
        <strain evidence="2">LSCM4</strain>
    </source>
</reference>
<gene>
    <name evidence="2" type="ORF">LSCM4_06110</name>
</gene>
<evidence type="ECO:0000313" key="2">
    <source>
        <dbReference type="EMBL" id="KAG5480344.1"/>
    </source>
</evidence>
<dbReference type="GeneID" id="92361969"/>
<protein>
    <recommendedName>
        <fullName evidence="1">N-acetyltransferase ESCO acetyl-transferase domain-containing protein</fullName>
    </recommendedName>
</protein>
<evidence type="ECO:0000259" key="1">
    <source>
        <dbReference type="Pfam" id="PF13880"/>
    </source>
</evidence>
<organism evidence="2 3">
    <name type="scientific">Leishmania orientalis</name>
    <dbReference type="NCBI Taxonomy" id="2249476"/>
    <lineage>
        <taxon>Eukaryota</taxon>
        <taxon>Discoba</taxon>
        <taxon>Euglenozoa</taxon>
        <taxon>Kinetoplastea</taxon>
        <taxon>Metakinetoplastina</taxon>
        <taxon>Trypanosomatida</taxon>
        <taxon>Trypanosomatidae</taxon>
        <taxon>Leishmaniinae</taxon>
        <taxon>Leishmania</taxon>
    </lineage>
</organism>
<proteinExistence type="predicted"/>
<dbReference type="AlphaFoldDB" id="A0A836GUE0"/>
<comment type="caution">
    <text evidence="2">The sequence shown here is derived from an EMBL/GenBank/DDBJ whole genome shotgun (WGS) entry which is preliminary data.</text>
</comment>
<name>A0A836GUE0_9TRYP</name>
<feature type="domain" description="N-acetyltransferase ESCO acetyl-transferase" evidence="1">
    <location>
        <begin position="246"/>
        <end position="311"/>
    </location>
</feature>
<dbReference type="GO" id="GO:0007064">
    <property type="term" value="P:mitotic sister chromatid cohesion"/>
    <property type="evidence" value="ECO:0007669"/>
    <property type="project" value="TreeGrafter"/>
</dbReference>
<dbReference type="GO" id="GO:0061733">
    <property type="term" value="F:protein-lysine-acetyltransferase activity"/>
    <property type="evidence" value="ECO:0007669"/>
    <property type="project" value="TreeGrafter"/>
</dbReference>